<reference evidence="8 9" key="1">
    <citation type="journal article" date="2019" name="Appl. Microbiol. Biotechnol.">
        <title>Differential efficiency of wild type rhizogenic strains for rol gene transformation of plants.</title>
        <authorList>
            <person name="Desmet S."/>
            <person name="De Keyser E."/>
            <person name="Van Vaerenbergh J."/>
            <person name="Baeyen S."/>
            <person name="Van Huylenbroeck J."/>
            <person name="Geelen D."/>
            <person name="Dhooghe E."/>
        </authorList>
    </citation>
    <scope>NUCLEOTIDE SEQUENCE [LARGE SCALE GENOMIC DNA]</scope>
    <source>
        <strain evidence="8 9">GBBC3283</strain>
    </source>
</reference>
<dbReference type="PRINTS" id="PR00604">
    <property type="entry name" value="CYTCHRMECIAB"/>
</dbReference>
<organism evidence="8 9">
    <name type="scientific">Agrobacterium salinitolerans</name>
    <dbReference type="NCBI Taxonomy" id="1183413"/>
    <lineage>
        <taxon>Bacteria</taxon>
        <taxon>Pseudomonadati</taxon>
        <taxon>Pseudomonadota</taxon>
        <taxon>Alphaproteobacteria</taxon>
        <taxon>Hyphomicrobiales</taxon>
        <taxon>Rhizobiaceae</taxon>
        <taxon>Rhizobium/Agrobacterium group</taxon>
        <taxon>Agrobacterium</taxon>
    </lineage>
</organism>
<dbReference type="InterPro" id="IPR002327">
    <property type="entry name" value="Cyt_c_1A/1B"/>
</dbReference>
<dbReference type="InterPro" id="IPR036909">
    <property type="entry name" value="Cyt_c-like_dom_sf"/>
</dbReference>
<dbReference type="EMBL" id="SGNZ01000008">
    <property type="protein sequence ID" value="TRA88468.1"/>
    <property type="molecule type" value="Genomic_DNA"/>
</dbReference>
<dbReference type="Pfam" id="PF00034">
    <property type="entry name" value="Cytochrom_C"/>
    <property type="match status" value="1"/>
</dbReference>
<keyword evidence="2 6" id="KW-0349">Heme</keyword>
<dbReference type="InterPro" id="IPR009056">
    <property type="entry name" value="Cyt_c-like_dom"/>
</dbReference>
<feature type="domain" description="Cytochrome c" evidence="7">
    <location>
        <begin position="60"/>
        <end position="163"/>
    </location>
</feature>
<evidence type="ECO:0000256" key="4">
    <source>
        <dbReference type="ARBA" id="ARBA00022982"/>
    </source>
</evidence>
<name>A0ABY3BMH1_9HYPH</name>
<sequence length="166" mass="18103">MIGELPGVFDRAFCRMSKHALFVARRGGRCIIRTMISVFRQAAAVAAFSLLLAASAFAEGDAARGEKVFSRCSTCHSIDAPRTRMGPHLMGVVGRPMAGVADYGHYSRSLKDAGASGRVWTEEELQKFIASPKKAIPGNAMRFFGLWSETDIVDLIAYLKTHPLPQ</sequence>
<dbReference type="PROSITE" id="PS51007">
    <property type="entry name" value="CYTC"/>
    <property type="match status" value="1"/>
</dbReference>
<keyword evidence="9" id="KW-1185">Reference proteome</keyword>
<accession>A0ABY3BMH1</accession>
<evidence type="ECO:0000256" key="1">
    <source>
        <dbReference type="ARBA" id="ARBA00022448"/>
    </source>
</evidence>
<evidence type="ECO:0000313" key="9">
    <source>
        <dbReference type="Proteomes" id="UP000319481"/>
    </source>
</evidence>
<evidence type="ECO:0000259" key="7">
    <source>
        <dbReference type="PROSITE" id="PS51007"/>
    </source>
</evidence>
<protein>
    <submittedName>
        <fullName evidence="8">Cytochrome c family protein</fullName>
    </submittedName>
</protein>
<evidence type="ECO:0000256" key="3">
    <source>
        <dbReference type="ARBA" id="ARBA00022723"/>
    </source>
</evidence>
<comment type="caution">
    <text evidence="8">The sequence shown here is derived from an EMBL/GenBank/DDBJ whole genome shotgun (WGS) entry which is preliminary data.</text>
</comment>
<gene>
    <name evidence="8" type="ORF">EXN23_15970</name>
</gene>
<dbReference type="SUPFAM" id="SSF46626">
    <property type="entry name" value="Cytochrome c"/>
    <property type="match status" value="1"/>
</dbReference>
<dbReference type="Proteomes" id="UP000319481">
    <property type="component" value="Unassembled WGS sequence"/>
</dbReference>
<evidence type="ECO:0000313" key="8">
    <source>
        <dbReference type="EMBL" id="TRA88468.1"/>
    </source>
</evidence>
<dbReference type="PANTHER" id="PTHR11961">
    <property type="entry name" value="CYTOCHROME C"/>
    <property type="match status" value="1"/>
</dbReference>
<proteinExistence type="predicted"/>
<keyword evidence="3 6" id="KW-0479">Metal-binding</keyword>
<evidence type="ECO:0000256" key="6">
    <source>
        <dbReference type="PROSITE-ProRule" id="PRU00433"/>
    </source>
</evidence>
<keyword evidence="5 6" id="KW-0408">Iron</keyword>
<evidence type="ECO:0000256" key="5">
    <source>
        <dbReference type="ARBA" id="ARBA00023004"/>
    </source>
</evidence>
<evidence type="ECO:0000256" key="2">
    <source>
        <dbReference type="ARBA" id="ARBA00022617"/>
    </source>
</evidence>
<keyword evidence="1" id="KW-0813">Transport</keyword>
<dbReference type="Gene3D" id="1.10.760.10">
    <property type="entry name" value="Cytochrome c-like domain"/>
    <property type="match status" value="1"/>
</dbReference>
<keyword evidence="4" id="KW-0249">Electron transport</keyword>